<evidence type="ECO:0000256" key="2">
    <source>
        <dbReference type="ARBA" id="ARBA00022485"/>
    </source>
</evidence>
<keyword evidence="11 12" id="KW-0472">Membrane</keyword>
<keyword evidence="8 12" id="KW-0411">Iron-sulfur</keyword>
<protein>
    <recommendedName>
        <fullName evidence="12">NADH-quinone oxidoreductase subunit I</fullName>
        <ecNumber evidence="12">7.1.1.-</ecNumber>
    </recommendedName>
    <alternativeName>
        <fullName evidence="12">NADH dehydrogenase I subunit I</fullName>
    </alternativeName>
    <alternativeName>
        <fullName evidence="12">NDH-1 subunit I</fullName>
    </alternativeName>
</protein>
<feature type="binding site" evidence="12">
    <location>
        <position position="84"/>
    </location>
    <ligand>
        <name>[4Fe-4S] cluster</name>
        <dbReference type="ChEBI" id="CHEBI:49883"/>
        <label>1</label>
    </ligand>
</feature>
<evidence type="ECO:0000256" key="12">
    <source>
        <dbReference type="HAMAP-Rule" id="MF_01351"/>
    </source>
</evidence>
<evidence type="ECO:0000256" key="13">
    <source>
        <dbReference type="SAM" id="Phobius"/>
    </source>
</evidence>
<comment type="cofactor">
    <cofactor evidence="12">
        <name>[4Fe-4S] cluster</name>
        <dbReference type="ChEBI" id="CHEBI:49883"/>
    </cofactor>
    <text evidence="12">Binds 2 [4Fe-4S] clusters per subunit.</text>
</comment>
<keyword evidence="4 12" id="KW-0479">Metal-binding</keyword>
<dbReference type="GO" id="GO:0051539">
    <property type="term" value="F:4 iron, 4 sulfur cluster binding"/>
    <property type="evidence" value="ECO:0007669"/>
    <property type="project" value="UniProtKB-KW"/>
</dbReference>
<evidence type="ECO:0000256" key="6">
    <source>
        <dbReference type="ARBA" id="ARBA00022967"/>
    </source>
</evidence>
<dbReference type="InterPro" id="IPR010226">
    <property type="entry name" value="NADH_quinone_OxRdtase_chainI"/>
</dbReference>
<reference evidence="16" key="2">
    <citation type="journal article" date="2017" name="Genome Biol. Evol.">
        <title>Comparative genomic analysis identifies a Campylobacter clade deficient in selenium metabolism.</title>
        <authorList>
            <person name="Miller W.G."/>
            <person name="Yee E."/>
            <person name="Lopes B.S."/>
            <person name="Chapman M.H."/>
            <person name="Huynh S."/>
            <person name="Bono J.L."/>
            <person name="Parker C.T."/>
            <person name="Strachan N.J.C."/>
            <person name="Forbes K.J."/>
        </authorList>
    </citation>
    <scope>NUCLEOTIDE SEQUENCE [LARGE SCALE GENOMIC DNA]</scope>
    <source>
        <strain evidence="16">NCTC 13004</strain>
    </source>
</reference>
<dbReference type="SUPFAM" id="SSF54862">
    <property type="entry name" value="4Fe-4S ferredoxins"/>
    <property type="match status" value="1"/>
</dbReference>
<dbReference type="GeneID" id="46920529"/>
<dbReference type="Gene3D" id="3.30.70.3270">
    <property type="match status" value="1"/>
</dbReference>
<dbReference type="Pfam" id="PF12838">
    <property type="entry name" value="Fer4_7"/>
    <property type="match status" value="1"/>
</dbReference>
<dbReference type="RefSeq" id="WP_086226884.1">
    <property type="nucleotide sequence ID" value="NZ_CP015578.1"/>
</dbReference>
<comment type="catalytic activity">
    <reaction evidence="12">
        <text>a quinone + NADH + 5 H(+)(in) = a quinol + NAD(+) + 4 H(+)(out)</text>
        <dbReference type="Rhea" id="RHEA:57888"/>
        <dbReference type="ChEBI" id="CHEBI:15378"/>
        <dbReference type="ChEBI" id="CHEBI:24646"/>
        <dbReference type="ChEBI" id="CHEBI:57540"/>
        <dbReference type="ChEBI" id="CHEBI:57945"/>
        <dbReference type="ChEBI" id="CHEBI:132124"/>
    </reaction>
</comment>
<feature type="binding site" evidence="12">
    <location>
        <position position="118"/>
    </location>
    <ligand>
        <name>[4Fe-4S] cluster</name>
        <dbReference type="ChEBI" id="CHEBI:49883"/>
        <label>2</label>
    </ligand>
</feature>
<keyword evidence="3 12" id="KW-0874">Quinone</keyword>
<feature type="binding site" evidence="12">
    <location>
        <position position="81"/>
    </location>
    <ligand>
        <name>[4Fe-4S] cluster</name>
        <dbReference type="ChEBI" id="CHEBI:49883"/>
        <label>1</label>
    </ligand>
</feature>
<feature type="binding site" evidence="12">
    <location>
        <position position="78"/>
    </location>
    <ligand>
        <name>[4Fe-4S] cluster</name>
        <dbReference type="ChEBI" id="CHEBI:49883"/>
        <label>1</label>
    </ligand>
</feature>
<feature type="binding site" evidence="12">
    <location>
        <position position="121"/>
    </location>
    <ligand>
        <name>[4Fe-4S] cluster</name>
        <dbReference type="ChEBI" id="CHEBI:49883"/>
        <label>2</label>
    </ligand>
</feature>
<evidence type="ECO:0000259" key="14">
    <source>
        <dbReference type="PROSITE" id="PS51379"/>
    </source>
</evidence>
<name>A0A1X9SKU2_9BACT</name>
<feature type="binding site" evidence="12">
    <location>
        <position position="128"/>
    </location>
    <ligand>
        <name>[4Fe-4S] cluster</name>
        <dbReference type="ChEBI" id="CHEBI:49883"/>
        <label>1</label>
    </ligand>
</feature>
<feature type="transmembrane region" description="Helical" evidence="13">
    <location>
        <begin position="20"/>
        <end position="36"/>
    </location>
</feature>
<dbReference type="PROSITE" id="PS51379">
    <property type="entry name" value="4FE4S_FER_2"/>
    <property type="match status" value="2"/>
</dbReference>
<sequence length="165" mass="18992">MSVKVKKIERKKMPLLERIYIFYIIAGMARTFKHFIRNLLNTKNIEFLEYPEQKPDDISPRYRGLHRLTKYDNGELKCVACDMCATACPAKCIFIEAYEVPSSKEKAPKVFNIDLLECVFCGLCVEACPKDAIRMDSGIFTKVEGSRDSFISDINELSSRKRGEF</sequence>
<keyword evidence="2 12" id="KW-0004">4Fe-4S</keyword>
<dbReference type="GO" id="GO:0005506">
    <property type="term" value="F:iron ion binding"/>
    <property type="evidence" value="ECO:0007669"/>
    <property type="project" value="UniProtKB-UniRule"/>
</dbReference>
<keyword evidence="6 12" id="KW-1278">Translocase</keyword>
<dbReference type="GO" id="GO:0050136">
    <property type="term" value="F:NADH dehydrogenase (quinone) (non-electrogenic) activity"/>
    <property type="evidence" value="ECO:0007669"/>
    <property type="project" value="UniProtKB-UniRule"/>
</dbReference>
<evidence type="ECO:0000313" key="15">
    <source>
        <dbReference type="EMBL" id="ARQ96838.1"/>
    </source>
</evidence>
<evidence type="ECO:0000256" key="1">
    <source>
        <dbReference type="ARBA" id="ARBA00022475"/>
    </source>
</evidence>
<keyword evidence="7 12" id="KW-0408">Iron</keyword>
<evidence type="ECO:0000256" key="9">
    <source>
        <dbReference type="ARBA" id="ARBA00023027"/>
    </source>
</evidence>
<evidence type="ECO:0000256" key="3">
    <source>
        <dbReference type="ARBA" id="ARBA00022719"/>
    </source>
</evidence>
<feature type="binding site" evidence="12">
    <location>
        <position position="124"/>
    </location>
    <ligand>
        <name>[4Fe-4S] cluster</name>
        <dbReference type="ChEBI" id="CHEBI:49883"/>
        <label>2</label>
    </ligand>
</feature>
<keyword evidence="15" id="KW-0560">Oxidoreductase</keyword>
<dbReference type="EMBL" id="CP015578">
    <property type="protein sequence ID" value="ARQ96838.1"/>
    <property type="molecule type" value="Genomic_DNA"/>
</dbReference>
<dbReference type="GO" id="GO:0048038">
    <property type="term" value="F:quinone binding"/>
    <property type="evidence" value="ECO:0007669"/>
    <property type="project" value="UniProtKB-KW"/>
</dbReference>
<dbReference type="PROSITE" id="PS00198">
    <property type="entry name" value="4FE4S_FER_1"/>
    <property type="match status" value="1"/>
</dbReference>
<reference evidence="16" key="1">
    <citation type="journal article" date="2017" name="Genome Biol. Evol.">
        <title>Comparative Genomic Analysis Identifies a Campylobacter Clade Deficient in Selenium Metabolism.</title>
        <authorList>
            <person name="Miller W.G."/>
            <person name="Yee E."/>
            <person name="Lopes B.S."/>
            <person name="Chapman M.H."/>
            <person name="Huynh S."/>
            <person name="Bono J.L."/>
            <person name="Parker C.T."/>
            <person name="Strachan N.J.C."/>
            <person name="Forbes K.J."/>
        </authorList>
    </citation>
    <scope>NUCLEOTIDE SEQUENCE [LARGE SCALE GENOMIC DNA]</scope>
    <source>
        <strain evidence="16">NCTC 13004</strain>
    </source>
</reference>
<comment type="function">
    <text evidence="12">NDH-1 shuttles electrons from NADH, via FMN and iron-sulfur (Fe-S) centers, to quinones in the respiratory chain. The immediate electron acceptor for the enzyme in this species is believed to be ubiquinone. Couples the redox reaction to proton translocation (for every two electrons transferred, four hydrogen ions are translocated across the cytoplasmic membrane), and thus conserves the redox energy in a proton gradient.</text>
</comment>
<keyword evidence="10 12" id="KW-0830">Ubiquinone</keyword>
<feature type="binding site" evidence="12">
    <location>
        <position position="88"/>
    </location>
    <ligand>
        <name>[4Fe-4S] cluster</name>
        <dbReference type="ChEBI" id="CHEBI:49883"/>
        <label>2</label>
    </ligand>
</feature>
<dbReference type="Proteomes" id="UP000202031">
    <property type="component" value="Chromosome"/>
</dbReference>
<proteinExistence type="inferred from homology"/>
<comment type="subcellular location">
    <subcellularLocation>
        <location evidence="12">Cell membrane</location>
        <topology evidence="12">Peripheral membrane protein</topology>
    </subcellularLocation>
</comment>
<dbReference type="HAMAP" id="MF_01351">
    <property type="entry name" value="NDH1_NuoI"/>
    <property type="match status" value="1"/>
</dbReference>
<keyword evidence="13" id="KW-0812">Transmembrane</keyword>
<evidence type="ECO:0000256" key="11">
    <source>
        <dbReference type="ARBA" id="ARBA00023136"/>
    </source>
</evidence>
<dbReference type="KEGG" id="clx:CLAN_0054"/>
<gene>
    <name evidence="12 15" type="primary">nuoI</name>
    <name evidence="15" type="ORF">CLAN_0054</name>
</gene>
<evidence type="ECO:0000256" key="4">
    <source>
        <dbReference type="ARBA" id="ARBA00022723"/>
    </source>
</evidence>
<organism evidence="15 16">
    <name type="scientific">Campylobacter lanienae NCTC 13004</name>
    <dbReference type="NCBI Taxonomy" id="1031753"/>
    <lineage>
        <taxon>Bacteria</taxon>
        <taxon>Pseudomonadati</taxon>
        <taxon>Campylobacterota</taxon>
        <taxon>Epsilonproteobacteria</taxon>
        <taxon>Campylobacterales</taxon>
        <taxon>Campylobacteraceae</taxon>
        <taxon>Campylobacter</taxon>
    </lineage>
</organism>
<evidence type="ECO:0000313" key="16">
    <source>
        <dbReference type="Proteomes" id="UP000202031"/>
    </source>
</evidence>
<keyword evidence="5" id="KW-0677">Repeat</keyword>
<keyword evidence="1 12" id="KW-1003">Cell membrane</keyword>
<keyword evidence="9 12" id="KW-0520">NAD</keyword>
<feature type="domain" description="4Fe-4S ferredoxin-type" evidence="14">
    <location>
        <begin position="109"/>
        <end position="138"/>
    </location>
</feature>
<evidence type="ECO:0000256" key="7">
    <source>
        <dbReference type="ARBA" id="ARBA00023004"/>
    </source>
</evidence>
<comment type="subunit">
    <text evidence="12">NDH-1 is composed of 14 different subunits. Subunits NuoA, H, J, K, L, M, N constitute the membrane sector of the complex.</text>
</comment>
<keyword evidence="13" id="KW-1133">Transmembrane helix</keyword>
<comment type="similarity">
    <text evidence="12">Belongs to the complex I 23 kDa subunit family.</text>
</comment>
<dbReference type="EC" id="7.1.1.-" evidence="12"/>
<dbReference type="InterPro" id="IPR017896">
    <property type="entry name" value="4Fe4S_Fe-S-bd"/>
</dbReference>
<evidence type="ECO:0000256" key="8">
    <source>
        <dbReference type="ARBA" id="ARBA00023014"/>
    </source>
</evidence>
<evidence type="ECO:0000256" key="10">
    <source>
        <dbReference type="ARBA" id="ARBA00023075"/>
    </source>
</evidence>
<dbReference type="PANTHER" id="PTHR10849">
    <property type="entry name" value="NADH DEHYDROGENASE UBIQUINONE IRON-SULFUR PROTEIN 8, MITOCHONDRIAL"/>
    <property type="match status" value="1"/>
</dbReference>
<dbReference type="PANTHER" id="PTHR10849:SF24">
    <property type="entry name" value="NADH-QUINONE OXIDOREDUCTASE SUBUNIT I 2"/>
    <property type="match status" value="1"/>
</dbReference>
<evidence type="ECO:0000256" key="5">
    <source>
        <dbReference type="ARBA" id="ARBA00022737"/>
    </source>
</evidence>
<feature type="domain" description="4Fe-4S ferredoxin-type" evidence="14">
    <location>
        <begin position="67"/>
        <end position="98"/>
    </location>
</feature>
<dbReference type="InterPro" id="IPR017900">
    <property type="entry name" value="4Fe4S_Fe_S_CS"/>
</dbReference>
<dbReference type="AlphaFoldDB" id="A0A1X9SKU2"/>
<accession>A0A1X9SKU2</accession>
<dbReference type="GO" id="GO:0005886">
    <property type="term" value="C:plasma membrane"/>
    <property type="evidence" value="ECO:0007669"/>
    <property type="project" value="UniProtKB-SubCell"/>
</dbReference>